<dbReference type="EMBL" id="CP099837">
    <property type="protein sequence ID" value="USY20855.1"/>
    <property type="molecule type" value="Genomic_DNA"/>
</dbReference>
<dbReference type="RefSeq" id="WP_254419880.1">
    <property type="nucleotide sequence ID" value="NZ_BAAAJB010000049.1"/>
</dbReference>
<gene>
    <name evidence="1" type="ORF">NE857_04160</name>
</gene>
<proteinExistence type="predicted"/>
<name>A0ABY5DCU0_9ACTN</name>
<protein>
    <submittedName>
        <fullName evidence="1">Uncharacterized protein</fullName>
    </submittedName>
</protein>
<accession>A0ABY5DCU0</accession>
<evidence type="ECO:0000313" key="1">
    <source>
        <dbReference type="EMBL" id="USY20855.1"/>
    </source>
</evidence>
<evidence type="ECO:0000313" key="2">
    <source>
        <dbReference type="Proteomes" id="UP001055940"/>
    </source>
</evidence>
<reference evidence="1" key="1">
    <citation type="submission" date="2022-06" db="EMBL/GenBank/DDBJ databases">
        <authorList>
            <person name="Ping M."/>
        </authorList>
    </citation>
    <scope>NUCLEOTIDE SEQUENCE</scope>
    <source>
        <strain evidence="1">JCM11759T</strain>
    </source>
</reference>
<organism evidence="1 2">
    <name type="scientific">Nocardiopsis exhalans</name>
    <dbReference type="NCBI Taxonomy" id="163604"/>
    <lineage>
        <taxon>Bacteria</taxon>
        <taxon>Bacillati</taxon>
        <taxon>Actinomycetota</taxon>
        <taxon>Actinomycetes</taxon>
        <taxon>Streptosporangiales</taxon>
        <taxon>Nocardiopsidaceae</taxon>
        <taxon>Nocardiopsis</taxon>
    </lineage>
</organism>
<keyword evidence="2" id="KW-1185">Reference proteome</keyword>
<dbReference type="Proteomes" id="UP001055940">
    <property type="component" value="Chromosome"/>
</dbReference>
<sequence>MAALGVVPLRGRSRPGQAWLGDAARPALRGVYAEHAPDPLPETEAQR</sequence>